<comment type="caution">
    <text evidence="1">The sequence shown here is derived from an EMBL/GenBank/DDBJ whole genome shotgun (WGS) entry which is preliminary data.</text>
</comment>
<keyword evidence="2" id="KW-1185">Reference proteome</keyword>
<evidence type="ECO:0000313" key="2">
    <source>
        <dbReference type="Proteomes" id="UP000756346"/>
    </source>
</evidence>
<sequence length="171" mass="18578">MITPTIRFRKLTAIARIGKRTAASKLDLRDIPPEGSTWAWGVPRCTAVAVGPTQGSGGHRPLRFLLTASTAAPAGAGLLRARVAQVEAHGRRRMPRSKKAKVQELTALKLVRAYGSISPAVTTDVQSRYKVGANLHFDDMSFCPHPGAHRRSITDDAPYTGPVNLRHQRPL</sequence>
<dbReference type="RefSeq" id="XP_046005728.1">
    <property type="nucleotide sequence ID" value="XM_046157378.1"/>
</dbReference>
<accession>A0A9P9BJL5</accession>
<dbReference type="GeneID" id="70186924"/>
<organism evidence="1 2">
    <name type="scientific">Microdochium trichocladiopsis</name>
    <dbReference type="NCBI Taxonomy" id="1682393"/>
    <lineage>
        <taxon>Eukaryota</taxon>
        <taxon>Fungi</taxon>
        <taxon>Dikarya</taxon>
        <taxon>Ascomycota</taxon>
        <taxon>Pezizomycotina</taxon>
        <taxon>Sordariomycetes</taxon>
        <taxon>Xylariomycetidae</taxon>
        <taxon>Xylariales</taxon>
        <taxon>Microdochiaceae</taxon>
        <taxon>Microdochium</taxon>
    </lineage>
</organism>
<reference evidence="1" key="1">
    <citation type="journal article" date="2021" name="Nat. Commun.">
        <title>Genetic determinants of endophytism in the Arabidopsis root mycobiome.</title>
        <authorList>
            <person name="Mesny F."/>
            <person name="Miyauchi S."/>
            <person name="Thiergart T."/>
            <person name="Pickel B."/>
            <person name="Atanasova L."/>
            <person name="Karlsson M."/>
            <person name="Huettel B."/>
            <person name="Barry K.W."/>
            <person name="Haridas S."/>
            <person name="Chen C."/>
            <person name="Bauer D."/>
            <person name="Andreopoulos W."/>
            <person name="Pangilinan J."/>
            <person name="LaButti K."/>
            <person name="Riley R."/>
            <person name="Lipzen A."/>
            <person name="Clum A."/>
            <person name="Drula E."/>
            <person name="Henrissat B."/>
            <person name="Kohler A."/>
            <person name="Grigoriev I.V."/>
            <person name="Martin F.M."/>
            <person name="Hacquard S."/>
        </authorList>
    </citation>
    <scope>NUCLEOTIDE SEQUENCE</scope>
    <source>
        <strain evidence="1">MPI-CAGE-CH-0230</strain>
    </source>
</reference>
<name>A0A9P9BJL5_9PEZI</name>
<protein>
    <submittedName>
        <fullName evidence="1">Uncharacterized protein</fullName>
    </submittedName>
</protein>
<proteinExistence type="predicted"/>
<evidence type="ECO:0000313" key="1">
    <source>
        <dbReference type="EMBL" id="KAH7016104.1"/>
    </source>
</evidence>
<gene>
    <name evidence="1" type="ORF">B0I36DRAFT_354970</name>
</gene>
<dbReference type="AlphaFoldDB" id="A0A9P9BJL5"/>
<dbReference type="Proteomes" id="UP000756346">
    <property type="component" value="Unassembled WGS sequence"/>
</dbReference>
<dbReference type="EMBL" id="JAGTJQ010000012">
    <property type="protein sequence ID" value="KAH7016104.1"/>
    <property type="molecule type" value="Genomic_DNA"/>
</dbReference>